<keyword evidence="5" id="KW-1185">Reference proteome</keyword>
<protein>
    <submittedName>
        <fullName evidence="4">HNH endonuclease</fullName>
    </submittedName>
</protein>
<keyword evidence="4" id="KW-0255">Endonuclease</keyword>
<evidence type="ECO:0000313" key="4">
    <source>
        <dbReference type="EMBL" id="SIS05639.1"/>
    </source>
</evidence>
<dbReference type="GO" id="GO:0008270">
    <property type="term" value="F:zinc ion binding"/>
    <property type="evidence" value="ECO:0007669"/>
    <property type="project" value="InterPro"/>
</dbReference>
<keyword evidence="1" id="KW-0540">Nuclease</keyword>
<keyword evidence="2" id="KW-0378">Hydrolase</keyword>
<evidence type="ECO:0000313" key="5">
    <source>
        <dbReference type="Proteomes" id="UP000185687"/>
    </source>
</evidence>
<dbReference type="EMBL" id="FTNP01000008">
    <property type="protein sequence ID" value="SIS05639.1"/>
    <property type="molecule type" value="Genomic_DNA"/>
</dbReference>
<dbReference type="GO" id="GO:0004519">
    <property type="term" value="F:endonuclease activity"/>
    <property type="evidence" value="ECO:0007669"/>
    <property type="project" value="UniProtKB-KW"/>
</dbReference>
<dbReference type="InterPro" id="IPR002711">
    <property type="entry name" value="HNH"/>
</dbReference>
<dbReference type="OrthoDB" id="11472at2157"/>
<feature type="domain" description="HNH nuclease" evidence="3">
    <location>
        <begin position="33"/>
        <end position="93"/>
    </location>
</feature>
<organism evidence="4 5">
    <name type="scientific">Natronorubrum daqingense</name>
    <dbReference type="NCBI Taxonomy" id="588898"/>
    <lineage>
        <taxon>Archaea</taxon>
        <taxon>Methanobacteriati</taxon>
        <taxon>Methanobacteriota</taxon>
        <taxon>Stenosarchaea group</taxon>
        <taxon>Halobacteria</taxon>
        <taxon>Halobacteriales</taxon>
        <taxon>Natrialbaceae</taxon>
        <taxon>Natronorubrum</taxon>
    </lineage>
</organism>
<name>A0A1N7FZ82_9EURY</name>
<dbReference type="GeneID" id="95971830"/>
<dbReference type="PANTHER" id="PTHR41286:SF1">
    <property type="entry name" value="HNH NUCLEASE YAJD-RELATED"/>
    <property type="match status" value="1"/>
</dbReference>
<dbReference type="CDD" id="cd00085">
    <property type="entry name" value="HNHc"/>
    <property type="match status" value="1"/>
</dbReference>
<sequence length="116" mass="13420">MKLLWRTFVRGFYKALGLDSPYSAQEYGVDWTKQRRKCLNRDNHTCRACGTTKSKIGKNPSVHHITPRSQFNGTPREMNSLDNLVSLCPSCHGKFEGRFTDCSVEEFVEKVRYENL</sequence>
<dbReference type="Proteomes" id="UP000185687">
    <property type="component" value="Unassembled WGS sequence"/>
</dbReference>
<evidence type="ECO:0000259" key="3">
    <source>
        <dbReference type="SMART" id="SM00507"/>
    </source>
</evidence>
<evidence type="ECO:0000256" key="1">
    <source>
        <dbReference type="ARBA" id="ARBA00022722"/>
    </source>
</evidence>
<dbReference type="RefSeq" id="WP_168170978.1">
    <property type="nucleotide sequence ID" value="NZ_CP019329.1"/>
</dbReference>
<dbReference type="AlphaFoldDB" id="A0A1N7FZ82"/>
<dbReference type="GO" id="GO:0003676">
    <property type="term" value="F:nucleic acid binding"/>
    <property type="evidence" value="ECO:0007669"/>
    <property type="project" value="InterPro"/>
</dbReference>
<dbReference type="Gene3D" id="1.10.30.50">
    <property type="match status" value="1"/>
</dbReference>
<dbReference type="PANTHER" id="PTHR41286">
    <property type="entry name" value="HNH NUCLEASE YAJD-RELATED"/>
    <property type="match status" value="1"/>
</dbReference>
<dbReference type="InterPro" id="IPR003615">
    <property type="entry name" value="HNH_nuc"/>
</dbReference>
<gene>
    <name evidence="4" type="ORF">SAMN05421809_3600</name>
</gene>
<proteinExistence type="predicted"/>
<dbReference type="Pfam" id="PF01844">
    <property type="entry name" value="HNH"/>
    <property type="match status" value="1"/>
</dbReference>
<dbReference type="GO" id="GO:0005829">
    <property type="term" value="C:cytosol"/>
    <property type="evidence" value="ECO:0007669"/>
    <property type="project" value="TreeGrafter"/>
</dbReference>
<reference evidence="4 5" key="1">
    <citation type="submission" date="2017-01" db="EMBL/GenBank/DDBJ databases">
        <authorList>
            <person name="Mah S.A."/>
            <person name="Swanson W.J."/>
            <person name="Moy G.W."/>
            <person name="Vacquier V.D."/>
        </authorList>
    </citation>
    <scope>NUCLEOTIDE SEQUENCE [LARGE SCALE GENOMIC DNA]</scope>
    <source>
        <strain evidence="4 5">CGMCC 1.8909</strain>
    </source>
</reference>
<accession>A0A1N7FZ82</accession>
<evidence type="ECO:0000256" key="2">
    <source>
        <dbReference type="ARBA" id="ARBA00022801"/>
    </source>
</evidence>
<dbReference type="SMART" id="SM00507">
    <property type="entry name" value="HNHc"/>
    <property type="match status" value="1"/>
</dbReference>
<dbReference type="GO" id="GO:0016787">
    <property type="term" value="F:hydrolase activity"/>
    <property type="evidence" value="ECO:0007669"/>
    <property type="project" value="UniProtKB-KW"/>
</dbReference>